<evidence type="ECO:0000256" key="1">
    <source>
        <dbReference type="ARBA" id="ARBA00022801"/>
    </source>
</evidence>
<name>A0A1T5FC80_9SPHN</name>
<evidence type="ECO:0000259" key="3">
    <source>
        <dbReference type="Pfam" id="PF00326"/>
    </source>
</evidence>
<keyword evidence="5" id="KW-1185">Reference proteome</keyword>
<proteinExistence type="predicted"/>
<dbReference type="Pfam" id="PF00326">
    <property type="entry name" value="Peptidase_S9"/>
    <property type="match status" value="1"/>
</dbReference>
<evidence type="ECO:0000313" key="5">
    <source>
        <dbReference type="Proteomes" id="UP000190044"/>
    </source>
</evidence>
<dbReference type="RefSeq" id="WP_079639901.1">
    <property type="nucleotide sequence ID" value="NZ_FUYP01000032.1"/>
</dbReference>
<dbReference type="EMBL" id="FUYP01000032">
    <property type="protein sequence ID" value="SKB93770.1"/>
    <property type="molecule type" value="Genomic_DNA"/>
</dbReference>
<dbReference type="InterPro" id="IPR029058">
    <property type="entry name" value="AB_hydrolase_fold"/>
</dbReference>
<keyword evidence="2" id="KW-0732">Signal</keyword>
<evidence type="ECO:0000313" key="4">
    <source>
        <dbReference type="EMBL" id="SKB93770.1"/>
    </source>
</evidence>
<dbReference type="SUPFAM" id="SSF82171">
    <property type="entry name" value="DPP6 N-terminal domain-like"/>
    <property type="match status" value="1"/>
</dbReference>
<evidence type="ECO:0000256" key="2">
    <source>
        <dbReference type="SAM" id="SignalP"/>
    </source>
</evidence>
<feature type="domain" description="Peptidase S9 prolyl oligopeptidase catalytic" evidence="3">
    <location>
        <begin position="451"/>
        <end position="657"/>
    </location>
</feature>
<dbReference type="PANTHER" id="PTHR42776:SF27">
    <property type="entry name" value="DIPEPTIDYL PEPTIDASE FAMILY MEMBER 6"/>
    <property type="match status" value="1"/>
</dbReference>
<dbReference type="GO" id="GO:0004177">
    <property type="term" value="F:aminopeptidase activity"/>
    <property type="evidence" value="ECO:0007669"/>
    <property type="project" value="UniProtKB-KW"/>
</dbReference>
<organism evidence="4 5">
    <name type="scientific">Sphingopyxis flava</name>
    <dbReference type="NCBI Taxonomy" id="1507287"/>
    <lineage>
        <taxon>Bacteria</taxon>
        <taxon>Pseudomonadati</taxon>
        <taxon>Pseudomonadota</taxon>
        <taxon>Alphaproteobacteria</taxon>
        <taxon>Sphingomonadales</taxon>
        <taxon>Sphingomonadaceae</taxon>
        <taxon>Sphingopyxis</taxon>
    </lineage>
</organism>
<feature type="chain" id="PRO_5012459512" evidence="2">
    <location>
        <begin position="23"/>
        <end position="662"/>
    </location>
</feature>
<reference evidence="5" key="1">
    <citation type="submission" date="2017-02" db="EMBL/GenBank/DDBJ databases">
        <authorList>
            <person name="Varghese N."/>
            <person name="Submissions S."/>
        </authorList>
    </citation>
    <scope>NUCLEOTIDE SEQUENCE [LARGE SCALE GENOMIC DNA]</scope>
    <source>
        <strain evidence="5">R11H</strain>
    </source>
</reference>
<keyword evidence="4" id="KW-0031">Aminopeptidase</keyword>
<dbReference type="AlphaFoldDB" id="A0A1T5FC80"/>
<dbReference type="GO" id="GO:0004252">
    <property type="term" value="F:serine-type endopeptidase activity"/>
    <property type="evidence" value="ECO:0007669"/>
    <property type="project" value="TreeGrafter"/>
</dbReference>
<feature type="signal peptide" evidence="2">
    <location>
        <begin position="1"/>
        <end position="22"/>
    </location>
</feature>
<dbReference type="GO" id="GO:0006508">
    <property type="term" value="P:proteolysis"/>
    <property type="evidence" value="ECO:0007669"/>
    <property type="project" value="InterPro"/>
</dbReference>
<protein>
    <submittedName>
        <fullName evidence="4">Dipeptidyl aminopeptidase/acylaminoacyl peptidase</fullName>
    </submittedName>
</protein>
<dbReference type="Proteomes" id="UP000190044">
    <property type="component" value="Unassembled WGS sequence"/>
</dbReference>
<sequence length="662" mass="71252">MRFWGAALIVPALVAVVGTAQAQEDMAEKFGQRERVRQVSISPDGQRLAVIEPAKGAGSLVSVITIATGASQPVLTAKGGNEQLGRCDWALPTRLVCSVHVINRSPTGLAGFSRLLALDADGRNMQMLSDKMRVRAQGASQFGGSVIDWSDEEGSGRVLMTRYQSGEYQTGSLLGRSGSGVAVDAVDTVSLKRKAVESPKDGVVDYISDGRGHVRMMISQTETADGYTGNTYNISYRKTGSRDWQSFGTYVSEAGLSSGFLPVAIDPALDLVYGFDALNGRSALYSMSLDGKMTKTLVYANDRVDVDGLVQIGRSGRVVGAQFVTDKRQTVFFDPALKSLGTALAKALPNHPLISFVDSSADEQKLVLWVGSDVDPGGYYLFDKATKQLAEILKLRPQLDPAHLASVKPVHYKSRDGVDIPAYLTLPAGSDGKGLPAIVMPHGGPGARDEWGFDWLAQYFAARGYAVLQPNFRGSTGYGSAWFQKNGFQSWPTAIGDVDDGGKWLVASGIAAPGKLSIIGWSYGGYAALQSGVYEPGLFKAIVAIAPVTDLEQLREDSRYYTNFRQIEAFIGRGDHVKSGSPAQNAQKITVPVMLFHGDYDQNVDVGQSRLMAGRLRSSGKTVEYAEFPGLDHQLADSEVRANMLRDTDNFLRAAMGLQEAD</sequence>
<keyword evidence="4" id="KW-0645">Protease</keyword>
<dbReference type="SUPFAM" id="SSF53474">
    <property type="entry name" value="alpha/beta-Hydrolases"/>
    <property type="match status" value="1"/>
</dbReference>
<accession>A0A1T5FC80</accession>
<dbReference type="PANTHER" id="PTHR42776">
    <property type="entry name" value="SERINE PEPTIDASE S9 FAMILY MEMBER"/>
    <property type="match status" value="1"/>
</dbReference>
<dbReference type="InterPro" id="IPR001375">
    <property type="entry name" value="Peptidase_S9_cat"/>
</dbReference>
<keyword evidence="1" id="KW-0378">Hydrolase</keyword>
<dbReference type="Gene3D" id="3.40.50.1820">
    <property type="entry name" value="alpha/beta hydrolase"/>
    <property type="match status" value="1"/>
</dbReference>
<gene>
    <name evidence="4" type="ORF">SAMN06295937_103222</name>
</gene>
<dbReference type="OrthoDB" id="128799at2"/>